<organism evidence="5 6">
    <name type="scientific">Linderina pennispora</name>
    <dbReference type="NCBI Taxonomy" id="61395"/>
    <lineage>
        <taxon>Eukaryota</taxon>
        <taxon>Fungi</taxon>
        <taxon>Fungi incertae sedis</taxon>
        <taxon>Zoopagomycota</taxon>
        <taxon>Kickxellomycotina</taxon>
        <taxon>Kickxellomycetes</taxon>
        <taxon>Kickxellales</taxon>
        <taxon>Kickxellaceae</taxon>
        <taxon>Linderina</taxon>
    </lineage>
</organism>
<accession>A0A1Y1W1T7</accession>
<dbReference type="AlphaFoldDB" id="A0A1Y1W1T7"/>
<sequence length="338" mass="37570">MGSHTKDKKDKKEKKKAEAVAEAAKVEETTEQPTSEAGAEESTNASEPSAEGQEEKAKKAKKPRSEYSVWIGNLPFSVTREDIEEFFKPCGGNITRINLPKKNNKIRGFAYVDFDTENAMTLAMAHSEQKIGRRAVLIKNASDFVKTGRPSRIDPKATEAEAEAEEKGDKKPKSKVKDKKMKKQKHDPSPTLFMGNLSFDVKKADLKSMFEQFGNIVGIRVATFEDNREKCKGFGYIDFKYTDDATKALMAMNGKKLKGRMMRIEYAGTAATEKGRPWEKDLKKRTADDSGAPAVMAAAEPDLKKARKMDTENTDNIAETKLMGVAVQFEGSKITFGE</sequence>
<dbReference type="Pfam" id="PF00076">
    <property type="entry name" value="RRM_1"/>
    <property type="match status" value="2"/>
</dbReference>
<feature type="domain" description="RRM" evidence="4">
    <location>
        <begin position="190"/>
        <end position="269"/>
    </location>
</feature>
<name>A0A1Y1W1T7_9FUNG</name>
<dbReference type="Proteomes" id="UP000193922">
    <property type="component" value="Unassembled WGS sequence"/>
</dbReference>
<protein>
    <submittedName>
        <fullName evidence="5">RNA-binding domain-containing protein</fullName>
    </submittedName>
</protein>
<dbReference type="InterPro" id="IPR035979">
    <property type="entry name" value="RBD_domain_sf"/>
</dbReference>
<evidence type="ECO:0000313" key="6">
    <source>
        <dbReference type="Proteomes" id="UP000193922"/>
    </source>
</evidence>
<dbReference type="OrthoDB" id="439808at2759"/>
<feature type="compositionally biased region" description="Basic residues" evidence="3">
    <location>
        <begin position="172"/>
        <end position="185"/>
    </location>
</feature>
<dbReference type="PROSITE" id="PS50102">
    <property type="entry name" value="RRM"/>
    <property type="match status" value="2"/>
</dbReference>
<dbReference type="EMBL" id="MCFD01000012">
    <property type="protein sequence ID" value="ORX67447.1"/>
    <property type="molecule type" value="Genomic_DNA"/>
</dbReference>
<keyword evidence="6" id="KW-1185">Reference proteome</keyword>
<dbReference type="GeneID" id="63804871"/>
<feature type="compositionally biased region" description="Basic and acidic residues" evidence="3">
    <location>
        <begin position="1"/>
        <end position="28"/>
    </location>
</feature>
<dbReference type="PANTHER" id="PTHR23236:SF95">
    <property type="entry name" value="NUCLEOLAR PROTEIN 13"/>
    <property type="match status" value="1"/>
</dbReference>
<dbReference type="GO" id="GO:0005730">
    <property type="term" value="C:nucleolus"/>
    <property type="evidence" value="ECO:0007669"/>
    <property type="project" value="TreeGrafter"/>
</dbReference>
<dbReference type="RefSeq" id="XP_040741334.1">
    <property type="nucleotide sequence ID" value="XM_040888223.1"/>
</dbReference>
<feature type="domain" description="RRM" evidence="4">
    <location>
        <begin position="67"/>
        <end position="143"/>
    </location>
</feature>
<evidence type="ECO:0000259" key="4">
    <source>
        <dbReference type="PROSITE" id="PS50102"/>
    </source>
</evidence>
<keyword evidence="1 2" id="KW-0694">RNA-binding</keyword>
<evidence type="ECO:0000256" key="1">
    <source>
        <dbReference type="ARBA" id="ARBA00022884"/>
    </source>
</evidence>
<feature type="compositionally biased region" description="Basic and acidic residues" evidence="3">
    <location>
        <begin position="151"/>
        <end position="171"/>
    </location>
</feature>
<reference evidence="5 6" key="1">
    <citation type="submission" date="2016-07" db="EMBL/GenBank/DDBJ databases">
        <title>Pervasive Adenine N6-methylation of Active Genes in Fungi.</title>
        <authorList>
            <consortium name="DOE Joint Genome Institute"/>
            <person name="Mondo S.J."/>
            <person name="Dannebaum R.O."/>
            <person name="Kuo R.C."/>
            <person name="Labutti K."/>
            <person name="Haridas S."/>
            <person name="Kuo A."/>
            <person name="Salamov A."/>
            <person name="Ahrendt S.R."/>
            <person name="Lipzen A."/>
            <person name="Sullivan W."/>
            <person name="Andreopoulos W.B."/>
            <person name="Clum A."/>
            <person name="Lindquist E."/>
            <person name="Daum C."/>
            <person name="Ramamoorthy G.K."/>
            <person name="Gryganskyi A."/>
            <person name="Culley D."/>
            <person name="Magnuson J.K."/>
            <person name="James T.Y."/>
            <person name="O'Malley M.A."/>
            <person name="Stajich J.E."/>
            <person name="Spatafora J.W."/>
            <person name="Visel A."/>
            <person name="Grigoriev I.V."/>
        </authorList>
    </citation>
    <scope>NUCLEOTIDE SEQUENCE [LARGE SCALE GENOMIC DNA]</scope>
    <source>
        <strain evidence="5 6">ATCC 12442</strain>
    </source>
</reference>
<gene>
    <name evidence="5" type="ORF">DL89DRAFT_269260</name>
</gene>
<dbReference type="Gene3D" id="3.30.70.330">
    <property type="match status" value="2"/>
</dbReference>
<feature type="region of interest" description="Disordered" evidence="3">
    <location>
        <begin position="1"/>
        <end position="64"/>
    </location>
</feature>
<dbReference type="InterPro" id="IPR012677">
    <property type="entry name" value="Nucleotide-bd_a/b_plait_sf"/>
</dbReference>
<feature type="region of interest" description="Disordered" evidence="3">
    <location>
        <begin position="148"/>
        <end position="189"/>
    </location>
</feature>
<dbReference type="SMART" id="SM00360">
    <property type="entry name" value="RRM"/>
    <property type="match status" value="2"/>
</dbReference>
<proteinExistence type="predicted"/>
<evidence type="ECO:0000256" key="3">
    <source>
        <dbReference type="SAM" id="MobiDB-lite"/>
    </source>
</evidence>
<dbReference type="InterPro" id="IPR000504">
    <property type="entry name" value="RRM_dom"/>
</dbReference>
<dbReference type="GO" id="GO:0003723">
    <property type="term" value="F:RNA binding"/>
    <property type="evidence" value="ECO:0007669"/>
    <property type="project" value="UniProtKB-UniRule"/>
</dbReference>
<evidence type="ECO:0000313" key="5">
    <source>
        <dbReference type="EMBL" id="ORX67447.1"/>
    </source>
</evidence>
<evidence type="ECO:0000256" key="2">
    <source>
        <dbReference type="PROSITE-ProRule" id="PRU00176"/>
    </source>
</evidence>
<feature type="compositionally biased region" description="Polar residues" evidence="3">
    <location>
        <begin position="31"/>
        <end position="47"/>
    </location>
</feature>
<dbReference type="SUPFAM" id="SSF54928">
    <property type="entry name" value="RNA-binding domain, RBD"/>
    <property type="match status" value="2"/>
</dbReference>
<dbReference type="PANTHER" id="PTHR23236">
    <property type="entry name" value="EUKARYOTIC TRANSLATION INITIATION FACTOR 4B/4H"/>
    <property type="match status" value="1"/>
</dbReference>
<comment type="caution">
    <text evidence="5">The sequence shown here is derived from an EMBL/GenBank/DDBJ whole genome shotgun (WGS) entry which is preliminary data.</text>
</comment>
<dbReference type="STRING" id="61395.A0A1Y1W1T7"/>